<dbReference type="Pfam" id="PF00443">
    <property type="entry name" value="UCH"/>
    <property type="match status" value="2"/>
</dbReference>
<dbReference type="PROSITE" id="PS00972">
    <property type="entry name" value="USP_1"/>
    <property type="match status" value="1"/>
</dbReference>
<feature type="region of interest" description="Disordered" evidence="1">
    <location>
        <begin position="1641"/>
        <end position="1661"/>
    </location>
</feature>
<evidence type="ECO:0000313" key="3">
    <source>
        <dbReference type="EMBL" id="KAJ4454772.1"/>
    </source>
</evidence>
<evidence type="ECO:0000313" key="4">
    <source>
        <dbReference type="Proteomes" id="UP001141327"/>
    </source>
</evidence>
<feature type="compositionally biased region" description="Low complexity" evidence="1">
    <location>
        <begin position="112"/>
        <end position="135"/>
    </location>
</feature>
<dbReference type="EMBL" id="JAPMOS010000134">
    <property type="protein sequence ID" value="KAJ4454772.1"/>
    <property type="molecule type" value="Genomic_DNA"/>
</dbReference>
<evidence type="ECO:0000256" key="1">
    <source>
        <dbReference type="SAM" id="MobiDB-lite"/>
    </source>
</evidence>
<dbReference type="GO" id="GO:0016787">
    <property type="term" value="F:hydrolase activity"/>
    <property type="evidence" value="ECO:0007669"/>
    <property type="project" value="UniProtKB-KW"/>
</dbReference>
<feature type="region of interest" description="Disordered" evidence="1">
    <location>
        <begin position="798"/>
        <end position="835"/>
    </location>
</feature>
<feature type="region of interest" description="Disordered" evidence="1">
    <location>
        <begin position="1311"/>
        <end position="1346"/>
    </location>
</feature>
<protein>
    <submittedName>
        <fullName evidence="3">Ubiquitin carboxyl-terminal hydrolase 7</fullName>
    </submittedName>
</protein>
<proteinExistence type="predicted"/>
<dbReference type="InterPro" id="IPR028889">
    <property type="entry name" value="USP"/>
</dbReference>
<dbReference type="InterPro" id="IPR050164">
    <property type="entry name" value="Peptidase_C19"/>
</dbReference>
<dbReference type="Proteomes" id="UP001141327">
    <property type="component" value="Unassembled WGS sequence"/>
</dbReference>
<feature type="region of interest" description="Disordered" evidence="1">
    <location>
        <begin position="1575"/>
        <end position="1601"/>
    </location>
</feature>
<organism evidence="3 4">
    <name type="scientific">Paratrimastix pyriformis</name>
    <dbReference type="NCBI Taxonomy" id="342808"/>
    <lineage>
        <taxon>Eukaryota</taxon>
        <taxon>Metamonada</taxon>
        <taxon>Preaxostyla</taxon>
        <taxon>Paratrimastigidae</taxon>
        <taxon>Paratrimastix</taxon>
    </lineage>
</organism>
<dbReference type="PANTHER" id="PTHR24006">
    <property type="entry name" value="UBIQUITIN CARBOXYL-TERMINAL HYDROLASE"/>
    <property type="match status" value="1"/>
</dbReference>
<feature type="region of interest" description="Disordered" evidence="1">
    <location>
        <begin position="16"/>
        <end position="41"/>
    </location>
</feature>
<feature type="region of interest" description="Disordered" evidence="1">
    <location>
        <begin position="1100"/>
        <end position="1157"/>
    </location>
</feature>
<feature type="compositionally biased region" description="Basic and acidic residues" evidence="1">
    <location>
        <begin position="87"/>
        <end position="107"/>
    </location>
</feature>
<feature type="region of interest" description="Disordered" evidence="1">
    <location>
        <begin position="81"/>
        <end position="135"/>
    </location>
</feature>
<keyword evidence="4" id="KW-1185">Reference proteome</keyword>
<dbReference type="Gene3D" id="3.90.70.10">
    <property type="entry name" value="Cysteine proteinases"/>
    <property type="match status" value="3"/>
</dbReference>
<dbReference type="InterPro" id="IPR001394">
    <property type="entry name" value="Peptidase_C19_UCH"/>
</dbReference>
<comment type="caution">
    <text evidence="3">The sequence shown here is derived from an EMBL/GenBank/DDBJ whole genome shotgun (WGS) entry which is preliminary data.</text>
</comment>
<dbReference type="InterPro" id="IPR038765">
    <property type="entry name" value="Papain-like_cys_pep_sf"/>
</dbReference>
<dbReference type="PANTHER" id="PTHR24006:SF702">
    <property type="entry name" value="UBIQUITIN CARBOXYL-TERMINAL HYDROLASE 47"/>
    <property type="match status" value="1"/>
</dbReference>
<feature type="domain" description="USP" evidence="2">
    <location>
        <begin position="45"/>
        <end position="774"/>
    </location>
</feature>
<feature type="compositionally biased region" description="Low complexity" evidence="1">
    <location>
        <begin position="798"/>
        <end position="819"/>
    </location>
</feature>
<feature type="compositionally biased region" description="Basic and acidic residues" evidence="1">
    <location>
        <begin position="1643"/>
        <end position="1661"/>
    </location>
</feature>
<keyword evidence="3" id="KW-0378">Hydrolase</keyword>
<dbReference type="SUPFAM" id="SSF54001">
    <property type="entry name" value="Cysteine proteinases"/>
    <property type="match status" value="1"/>
</dbReference>
<feature type="compositionally biased region" description="Basic and acidic residues" evidence="1">
    <location>
        <begin position="264"/>
        <end position="275"/>
    </location>
</feature>
<gene>
    <name evidence="3" type="ORF">PAPYR_10420</name>
</gene>
<feature type="compositionally biased region" description="Low complexity" evidence="1">
    <location>
        <begin position="238"/>
        <end position="263"/>
    </location>
</feature>
<feature type="region of interest" description="Disordered" evidence="1">
    <location>
        <begin position="598"/>
        <end position="723"/>
    </location>
</feature>
<dbReference type="PROSITE" id="PS50235">
    <property type="entry name" value="USP_3"/>
    <property type="match status" value="1"/>
</dbReference>
<feature type="region of interest" description="Disordered" evidence="1">
    <location>
        <begin position="216"/>
        <end position="280"/>
    </location>
</feature>
<feature type="compositionally biased region" description="Low complexity" evidence="1">
    <location>
        <begin position="655"/>
        <end position="673"/>
    </location>
</feature>
<feature type="compositionally biased region" description="Low complexity" evidence="1">
    <location>
        <begin position="1322"/>
        <end position="1346"/>
    </location>
</feature>
<name>A0ABQ8UAX6_9EUKA</name>
<feature type="compositionally biased region" description="Pro residues" evidence="1">
    <location>
        <begin position="223"/>
        <end position="237"/>
    </location>
</feature>
<feature type="compositionally biased region" description="Basic and acidic residues" evidence="1">
    <location>
        <begin position="674"/>
        <end position="693"/>
    </location>
</feature>
<feature type="compositionally biased region" description="Low complexity" evidence="1">
    <location>
        <begin position="1104"/>
        <end position="1148"/>
    </location>
</feature>
<dbReference type="CDD" id="cd02257">
    <property type="entry name" value="Peptidase_C19"/>
    <property type="match status" value="1"/>
</dbReference>
<reference evidence="3" key="1">
    <citation type="journal article" date="2022" name="bioRxiv">
        <title>Genomics of Preaxostyla Flagellates Illuminates Evolutionary Transitions and the Path Towards Mitochondrial Loss.</title>
        <authorList>
            <person name="Novak L.V.F."/>
            <person name="Treitli S.C."/>
            <person name="Pyrih J."/>
            <person name="Halakuc P."/>
            <person name="Pipaliya S.V."/>
            <person name="Vacek V."/>
            <person name="Brzon O."/>
            <person name="Soukal P."/>
            <person name="Eme L."/>
            <person name="Dacks J.B."/>
            <person name="Karnkowska A."/>
            <person name="Elias M."/>
            <person name="Hampl V."/>
        </authorList>
    </citation>
    <scope>NUCLEOTIDE SEQUENCE</scope>
    <source>
        <strain evidence="3">RCP-MX</strain>
    </source>
</reference>
<evidence type="ECO:0000259" key="2">
    <source>
        <dbReference type="PROSITE" id="PS50235"/>
    </source>
</evidence>
<feature type="compositionally biased region" description="Acidic residues" evidence="1">
    <location>
        <begin position="694"/>
        <end position="711"/>
    </location>
</feature>
<sequence length="1661" mass="177606">MAEDIGLIGRTLCDVRRDDDTSKPSLSSTGGPSRPSDKRDSTKLVGLMNQGATCYLNSLIQLLFHTPEIRDSLFRLGPQDLGLRPFPPEEEKKESESTPLKAEETRNCRRCSSSNPEAEATTAAAAGAPSTAPDASGVSEAMLWEMGFPAEMIARARELHPRNNARAMEWMLAGGVEEEADPFPLPDSGCVTHAEADDINETGRVYNLHENFHAPAHHTPAATPAPKPATPAAPPSPSASADPSKSQPTPTQTPTSHAPTPTTTKKEAKKKDEAPRLQPCDRPIAFQMQRLFAFLRAADEKAVSTLDLTTSFGWYNREAQAQHDIQELNKLLFEALEANFRHTPCMQLIERLYRGETANKIECTQCGYVSEHTDSFLDIPLLVKGYKNVDESLAESCKVEMLNGDNQYRCSGCNQKVDAKRFSEFRTLPPILTLGLQRLAYDFVMAEWHGILKWEAMMGGSKADKREKVNSQFAFPMVLDMTPYAEPGLRAPADQPHDMTAYEAFRHAYEERRAQMSKKNAPAQMYFGQVNPASRCLYDLAAIVIHSGGAYGGCDEVYICADDTLCDLAAIVIHSGGAYGGHYHALVRDLHAEGDWSYDGRNPASTTETPAPASDDAAPAPADDNTATATTAPPEANETTPVQEPAPHQPEVTQTAAGEEIVAAAAATAPSGSAEEKGEEKDKGVTPDGAAKDGDDEGGEGEEGEGEEAGEGEAKPTDGKAAAADTREVELFRAACGEWYDFNDSSVRPITAREIVATYGGKTESAYILLYRRRDYRPTPESLLVPVDQTPAATATATATSVSVTAPAPAASTSATPTAEQHTDGGAQPQQQPLATHTLPLPDTAITLDPEVLADPALQAIPPHMVPEVAYHNQQLARDRAIYQQSINQLEVTLYWPGNCVCVEGVVIPNQTTAAAQGTQDGGEEVKVTVDRRWTVQRAVEHLVQTQPAEVGALPAVHLYRVQNRKGIYMVIKAFEGQELTLESLGLQGGDGLLVWADPSEVTCHEDPQKAEQEAIRERQARAAAAGCDEDNVPPGKMLVYVSTGLIQATATAGAPPVIPSMSVFVDTEGTLWQLKCAIAAKLPGELFLSEQELIAQLARGDQPSSTAASAAPGTTTPATTATTSTTTATTTSTTTATTTVAPPSGTAKPAEPSLEECKKRAERIQVYRFLPGGGLGDELQHNERQLKSLGVEASMADQTRTEVRTATLEKSTPLQEAKLVMATMIGRDPTNTRVRQADIWGGPGRILDELHTLHELNIADEDLVLLEEGKPPLKGQITLHTYVLMSYREDPAQPPPHIAALLASLAATATATPTPTPSPAATPGAAAAPTTPSAPAPADASATGVSPAPAATAAVAASTTSGAATPTPATPAIITRQVPVPSGASRLLDPAALSKLLETDAAVGDAGPDAWAAMLSWSHLPRPSAVAPSRLSRPSAVDPPAPYLLRYVTPVDISSGDTLDEYRQRLIREVPLFAHGPSPAHLRLIELTDRIPCRLLKDNGSSLKRNHLADEHSVAVEVLDQPETPTPPEGSPVQLIAAIAAHISGLVNIPQARLSLARYMPYAGEWKLLEEFNPADAPKKSGNKKNKQQQQGSNPGGAKGKFALRDGDFVAFMDMGEEPSGQDNFNAHDECTALVAQAIQNKDTKKTARRRDEPVLKIHF</sequence>
<accession>A0ABQ8UAX6</accession>
<feature type="compositionally biased region" description="Low complexity" evidence="1">
    <location>
        <begin position="606"/>
        <end position="641"/>
    </location>
</feature>
<dbReference type="InterPro" id="IPR018200">
    <property type="entry name" value="USP_CS"/>
</dbReference>